<keyword evidence="2" id="KW-0812">Transmembrane</keyword>
<organism evidence="4 5">
    <name type="scientific">Clarias magur</name>
    <name type="common">Asian catfish</name>
    <name type="synonym">Macropteronotus magur</name>
    <dbReference type="NCBI Taxonomy" id="1594786"/>
    <lineage>
        <taxon>Eukaryota</taxon>
        <taxon>Metazoa</taxon>
        <taxon>Chordata</taxon>
        <taxon>Craniata</taxon>
        <taxon>Vertebrata</taxon>
        <taxon>Euteleostomi</taxon>
        <taxon>Actinopterygii</taxon>
        <taxon>Neopterygii</taxon>
        <taxon>Teleostei</taxon>
        <taxon>Ostariophysi</taxon>
        <taxon>Siluriformes</taxon>
        <taxon>Clariidae</taxon>
        <taxon>Clarias</taxon>
    </lineage>
</organism>
<dbReference type="EMBL" id="QNUK01000021">
    <property type="protein sequence ID" value="KAF5907484.1"/>
    <property type="molecule type" value="Genomic_DNA"/>
</dbReference>
<feature type="region of interest" description="Disordered" evidence="1">
    <location>
        <begin position="225"/>
        <end position="276"/>
    </location>
</feature>
<dbReference type="PANTHER" id="PTHR46520">
    <property type="entry name" value="SERINE BETA-LACTAMASE-LIKE PROTEIN LACTB, MITOCHONDRIAL"/>
    <property type="match status" value="1"/>
</dbReference>
<dbReference type="GO" id="GO:0019216">
    <property type="term" value="P:regulation of lipid metabolic process"/>
    <property type="evidence" value="ECO:0007669"/>
    <property type="project" value="TreeGrafter"/>
</dbReference>
<dbReference type="Pfam" id="PF00144">
    <property type="entry name" value="Beta-lactamase"/>
    <property type="match status" value="1"/>
</dbReference>
<feature type="non-terminal residue" evidence="4">
    <location>
        <position position="365"/>
    </location>
</feature>
<dbReference type="Proteomes" id="UP000727407">
    <property type="component" value="Unassembled WGS sequence"/>
</dbReference>
<dbReference type="GO" id="GO:0006508">
    <property type="term" value="P:proteolysis"/>
    <property type="evidence" value="ECO:0007669"/>
    <property type="project" value="TreeGrafter"/>
</dbReference>
<sequence>MSRLLSVSPAVFCPRCKYCSQNGGSFYFVVQKRLIQQPLTGPGSQRRSLTTTSRAFRFNNGGKRRFWALGIGAGVLLALGLRYYVYSRECECEKTVKSYSSSKYSAAIESSRDLVQRIKDEVGAPGMVIGVSVDGVQVWSEGIGYADLENRVPCDVGTVMRIASISKSLTATAVARVWEDGKLDLDAPVQKYVPEFPEKQFEGMDVTITPRLLLSHLSGIRHYEKDPKKVREEKEKAKRLVKPPGIKEEKDSDETEEKSTQSDNRKKNKNAKHGKRKKEFEQGEYYIKDNFEDIIQALDLFKDDPLIFKPGSTFLYSTHAFTLLSAVLERAAGRRFLDLMMNMFRELGMLNTVPDENDPIIYNRA</sequence>
<evidence type="ECO:0000256" key="1">
    <source>
        <dbReference type="SAM" id="MobiDB-lite"/>
    </source>
</evidence>
<evidence type="ECO:0000313" key="5">
    <source>
        <dbReference type="Proteomes" id="UP000727407"/>
    </source>
</evidence>
<proteinExistence type="predicted"/>
<dbReference type="OrthoDB" id="5946976at2759"/>
<feature type="compositionally biased region" description="Basic residues" evidence="1">
    <location>
        <begin position="266"/>
        <end position="276"/>
    </location>
</feature>
<accession>A0A8J4XA82</accession>
<keyword evidence="2" id="KW-0472">Membrane</keyword>
<reference evidence="4" key="1">
    <citation type="submission" date="2020-07" db="EMBL/GenBank/DDBJ databases">
        <title>Clarias magur genome sequencing, assembly and annotation.</title>
        <authorList>
            <person name="Kushwaha B."/>
            <person name="Kumar R."/>
            <person name="Das P."/>
            <person name="Joshi C.G."/>
            <person name="Kumar D."/>
            <person name="Nagpure N.S."/>
            <person name="Pandey M."/>
            <person name="Agarwal S."/>
            <person name="Srivastava S."/>
            <person name="Singh M."/>
            <person name="Sahoo L."/>
            <person name="Jayasankar P."/>
            <person name="Meher P.K."/>
            <person name="Koringa P.G."/>
            <person name="Iquebal M.A."/>
            <person name="Das S.P."/>
            <person name="Bit A."/>
            <person name="Patnaik S."/>
            <person name="Patel N."/>
            <person name="Shah T.M."/>
            <person name="Hinsu A."/>
            <person name="Jena J.K."/>
        </authorList>
    </citation>
    <scope>NUCLEOTIDE SEQUENCE</scope>
    <source>
        <strain evidence="4">CIFAMagur01</strain>
        <tissue evidence="4">Testis</tissue>
    </source>
</reference>
<protein>
    <submittedName>
        <fullName evidence="4">Serine beta-lactamase-like protein LACTB, mitochondrial isoform X2</fullName>
    </submittedName>
</protein>
<feature type="compositionally biased region" description="Basic and acidic residues" evidence="1">
    <location>
        <begin position="225"/>
        <end position="238"/>
    </location>
</feature>
<dbReference type="InterPro" id="IPR052794">
    <property type="entry name" value="Mito_Ser_Protease_LACTB"/>
</dbReference>
<dbReference type="Gene3D" id="3.40.710.10">
    <property type="entry name" value="DD-peptidase/beta-lactamase superfamily"/>
    <property type="match status" value="2"/>
</dbReference>
<dbReference type="SUPFAM" id="SSF56601">
    <property type="entry name" value="beta-lactamase/transpeptidase-like"/>
    <property type="match status" value="1"/>
</dbReference>
<dbReference type="InterPro" id="IPR001466">
    <property type="entry name" value="Beta-lactam-related"/>
</dbReference>
<evidence type="ECO:0000256" key="2">
    <source>
        <dbReference type="SAM" id="Phobius"/>
    </source>
</evidence>
<evidence type="ECO:0000313" key="4">
    <source>
        <dbReference type="EMBL" id="KAF5907484.1"/>
    </source>
</evidence>
<dbReference type="GO" id="GO:0005739">
    <property type="term" value="C:mitochondrion"/>
    <property type="evidence" value="ECO:0007669"/>
    <property type="project" value="TreeGrafter"/>
</dbReference>
<dbReference type="InterPro" id="IPR012338">
    <property type="entry name" value="Beta-lactam/transpept-like"/>
</dbReference>
<keyword evidence="2" id="KW-1133">Transmembrane helix</keyword>
<dbReference type="PANTHER" id="PTHR46520:SF1">
    <property type="entry name" value="SERINE BETA-LACTAMASE-LIKE PROTEIN LACTB, MITOCHONDRIAL"/>
    <property type="match status" value="1"/>
</dbReference>
<gene>
    <name evidence="4" type="ORF">DAT39_002789</name>
</gene>
<name>A0A8J4XA82_CLAMG</name>
<feature type="transmembrane region" description="Helical" evidence="2">
    <location>
        <begin position="66"/>
        <end position="85"/>
    </location>
</feature>
<keyword evidence="5" id="KW-1185">Reference proteome</keyword>
<dbReference type="AlphaFoldDB" id="A0A8J4XA82"/>
<evidence type="ECO:0000259" key="3">
    <source>
        <dbReference type="Pfam" id="PF00144"/>
    </source>
</evidence>
<dbReference type="GO" id="GO:0008233">
    <property type="term" value="F:peptidase activity"/>
    <property type="evidence" value="ECO:0007669"/>
    <property type="project" value="TreeGrafter"/>
</dbReference>
<feature type="domain" description="Beta-lactamase-related" evidence="3">
    <location>
        <begin position="113"/>
        <end position="353"/>
    </location>
</feature>
<comment type="caution">
    <text evidence="4">The sequence shown here is derived from an EMBL/GenBank/DDBJ whole genome shotgun (WGS) entry which is preliminary data.</text>
</comment>